<reference evidence="9" key="4">
    <citation type="submission" date="2025-05" db="UniProtKB">
        <authorList>
            <consortium name="Ensembl"/>
        </authorList>
    </citation>
    <scope>IDENTIFICATION</scope>
</reference>
<dbReference type="AlphaFoldDB" id="V9KN86"/>
<evidence type="ECO:0000313" key="8">
    <source>
        <dbReference type="EMBL" id="AFO99642.1"/>
    </source>
</evidence>
<evidence type="ECO:0000256" key="3">
    <source>
        <dbReference type="ARBA" id="ARBA00023186"/>
    </source>
</evidence>
<dbReference type="GO" id="GO:0070682">
    <property type="term" value="P:proteasome regulatory particle assembly"/>
    <property type="evidence" value="ECO:0007669"/>
    <property type="project" value="InterPro"/>
</dbReference>
<dbReference type="InterPro" id="IPR041489">
    <property type="entry name" value="PDZ_6"/>
</dbReference>
<dbReference type="InterPro" id="IPR040815">
    <property type="entry name" value="Nas2_N"/>
</dbReference>
<reference evidence="8 10" key="3">
    <citation type="journal article" date="2014" name="Nature">
        <title>Elephant shark genome provides unique insights into gnathostome evolution.</title>
        <authorList>
            <consortium name="International Elephant Shark Genome Sequencing Consortium"/>
            <person name="Venkatesh B."/>
            <person name="Lee A.P."/>
            <person name="Ravi V."/>
            <person name="Maurya A.K."/>
            <person name="Lian M.M."/>
            <person name="Swann J.B."/>
            <person name="Ohta Y."/>
            <person name="Flajnik M.F."/>
            <person name="Sutoh Y."/>
            <person name="Kasahara M."/>
            <person name="Hoon S."/>
            <person name="Gangu V."/>
            <person name="Roy S.W."/>
            <person name="Irimia M."/>
            <person name="Korzh V."/>
            <person name="Kondrychyn I."/>
            <person name="Lim Z.W."/>
            <person name="Tay B.H."/>
            <person name="Tohari S."/>
            <person name="Kong K.W."/>
            <person name="Ho S."/>
            <person name="Lorente-Galdos B."/>
            <person name="Quilez J."/>
            <person name="Marques-Bonet T."/>
            <person name="Raney B.J."/>
            <person name="Ingham P.W."/>
            <person name="Tay A."/>
            <person name="Hillier L.W."/>
            <person name="Minx P."/>
            <person name="Boehm T."/>
            <person name="Wilson R.K."/>
            <person name="Brenner S."/>
            <person name="Warren W.C."/>
        </authorList>
    </citation>
    <scope>NUCLEOTIDE SEQUENCE</scope>
    <source>
        <tissue evidence="8">Gills</tissue>
    </source>
</reference>
<protein>
    <recommendedName>
        <fullName evidence="2">26S proteasome non-ATPase regulatory subunit 9</fullName>
    </recommendedName>
    <alternativeName>
        <fullName evidence="4">26S proteasome regulatory subunit p27</fullName>
    </alternativeName>
</protein>
<dbReference type="CTD" id="5715"/>
<comment type="function">
    <text evidence="5">Acts as a chaperone during the assembly of the 26S proteasome, specifically of the base subcomplex of the PA700/19S regulatory complex (RC). During the base subcomplex assembly is part of an intermediate PSMD9:PSMC6:PSMC3 module, also known as modulator trimer complex; PSMD9 is released during the further base assembly process.</text>
</comment>
<dbReference type="EMBL" id="JW867125">
    <property type="protein sequence ID" value="AFO99642.1"/>
    <property type="molecule type" value="mRNA"/>
</dbReference>
<dbReference type="STRING" id="7868.ENSCMIP00000012954"/>
<reference evidence="10" key="1">
    <citation type="journal article" date="2006" name="Science">
        <title>Ancient noncoding elements conserved in the human genome.</title>
        <authorList>
            <person name="Venkatesh B."/>
            <person name="Kirkness E.F."/>
            <person name="Loh Y.H."/>
            <person name="Halpern A.L."/>
            <person name="Lee A.P."/>
            <person name="Johnson J."/>
            <person name="Dandona N."/>
            <person name="Viswanathan L.D."/>
            <person name="Tay A."/>
            <person name="Venter J.C."/>
            <person name="Strausberg R.L."/>
            <person name="Brenner S."/>
        </authorList>
    </citation>
    <scope>NUCLEOTIDE SEQUENCE [LARGE SCALE GENOMIC DNA]</scope>
</reference>
<dbReference type="Gene3D" id="2.30.42.10">
    <property type="match status" value="1"/>
</dbReference>
<dbReference type="FunFam" id="2.30.42.10:FF:000107">
    <property type="entry name" value="26S proteasome non-ATPase regulatory subunit 9"/>
    <property type="match status" value="1"/>
</dbReference>
<dbReference type="InterPro" id="IPR001478">
    <property type="entry name" value="PDZ"/>
</dbReference>
<evidence type="ECO:0000256" key="1">
    <source>
        <dbReference type="ARBA" id="ARBA00005256"/>
    </source>
</evidence>
<dbReference type="SMART" id="SM00228">
    <property type="entry name" value="PDZ"/>
    <property type="match status" value="1"/>
</dbReference>
<keyword evidence="10" id="KW-1185">Reference proteome</keyword>
<dbReference type="GO" id="GO:0000502">
    <property type="term" value="C:proteasome complex"/>
    <property type="evidence" value="ECO:0007669"/>
    <property type="project" value="UniProtKB-KW"/>
</dbReference>
<sequence>MAAEKEPLTAAAVQRLVERKDAVEAQIRAYYEVLETQKDAGMEQPLVDVEGYPRTDIDIYQVRTARHNIICLQNDHKELMTRIEEALHGLHARERQKRLLDATDSQMEAVMPDASPPLRAFAKVDMVAPGSPASVAGLLPGDEIVEFGTVNTQNFQNLQNIASVVQHSETRPLSITVLRTGKKLHLGLTPHRWSGRGLLGCNIIPL</sequence>
<evidence type="ECO:0000256" key="6">
    <source>
        <dbReference type="ARBA" id="ARBA00062195"/>
    </source>
</evidence>
<evidence type="ECO:0000259" key="7">
    <source>
        <dbReference type="SMART" id="SM00228"/>
    </source>
</evidence>
<dbReference type="Ensembl" id="ENSCMIT00000013246.1">
    <property type="protein sequence ID" value="ENSCMIP00000012954.1"/>
    <property type="gene ID" value="ENSCMIG00000006562.1"/>
</dbReference>
<dbReference type="SUPFAM" id="SSF50156">
    <property type="entry name" value="PDZ domain-like"/>
    <property type="match status" value="1"/>
</dbReference>
<proteinExistence type="evidence at transcript level"/>
<comment type="subunit">
    <text evidence="6">Interacts with PSMC3. Part of a transient complex (modulator) containing PSMD9, PSMC6 and PSMC3 formed during the assembly of the 26S proteasome.</text>
</comment>
<dbReference type="GO" id="GO:0005634">
    <property type="term" value="C:nucleus"/>
    <property type="evidence" value="ECO:0007669"/>
    <property type="project" value="TreeGrafter"/>
</dbReference>
<dbReference type="PANTHER" id="PTHR12651:SF1">
    <property type="entry name" value="26S PROTEASOME NON-ATPASE REGULATORY SUBUNIT 9"/>
    <property type="match status" value="1"/>
</dbReference>
<name>V9KN86_CALMI</name>
<dbReference type="RefSeq" id="XP_007900417.1">
    <property type="nucleotide sequence ID" value="XM_007902226.2"/>
</dbReference>
<evidence type="ECO:0000313" key="9">
    <source>
        <dbReference type="Ensembl" id="ENSCMIP00000012954.1"/>
    </source>
</evidence>
<dbReference type="PANTHER" id="PTHR12651">
    <property type="entry name" value="26S PROTEASOME NON-ATPASE REGULATORY SUBUNIT 9"/>
    <property type="match status" value="1"/>
</dbReference>
<dbReference type="Pfam" id="PF17820">
    <property type="entry name" value="PDZ_6"/>
    <property type="match status" value="1"/>
</dbReference>
<evidence type="ECO:0000313" key="10">
    <source>
        <dbReference type="Proteomes" id="UP000314986"/>
    </source>
</evidence>
<dbReference type="KEGG" id="cmk:103184301"/>
<evidence type="ECO:0000256" key="2">
    <source>
        <dbReference type="ARBA" id="ARBA00014937"/>
    </source>
</evidence>
<dbReference type="Gene3D" id="6.10.140.1710">
    <property type="match status" value="1"/>
</dbReference>
<evidence type="ECO:0000256" key="4">
    <source>
        <dbReference type="ARBA" id="ARBA00030007"/>
    </source>
</evidence>
<organism evidence="8">
    <name type="scientific">Callorhinchus milii</name>
    <name type="common">Ghost shark</name>
    <dbReference type="NCBI Taxonomy" id="7868"/>
    <lineage>
        <taxon>Eukaryota</taxon>
        <taxon>Metazoa</taxon>
        <taxon>Chordata</taxon>
        <taxon>Craniata</taxon>
        <taxon>Vertebrata</taxon>
        <taxon>Chondrichthyes</taxon>
        <taxon>Holocephali</taxon>
        <taxon>Chimaeriformes</taxon>
        <taxon>Callorhinchidae</taxon>
        <taxon>Callorhinchus</taxon>
    </lineage>
</organism>
<dbReference type="InterPro" id="IPR035269">
    <property type="entry name" value="PSMD9"/>
</dbReference>
<dbReference type="InterPro" id="IPR036034">
    <property type="entry name" value="PDZ_sf"/>
</dbReference>
<dbReference type="GeneID" id="103184301"/>
<dbReference type="OMA" id="DWGGRGM"/>
<comment type="similarity">
    <text evidence="1">Belongs to the proteasome subunit p27 family.</text>
</comment>
<dbReference type="OrthoDB" id="72325at2759"/>
<dbReference type="GO" id="GO:0005737">
    <property type="term" value="C:cytoplasm"/>
    <property type="evidence" value="ECO:0007669"/>
    <property type="project" value="TreeGrafter"/>
</dbReference>
<dbReference type="Pfam" id="PF18265">
    <property type="entry name" value="Nas2_N"/>
    <property type="match status" value="1"/>
</dbReference>
<dbReference type="GeneTree" id="ENSGT00390000004147"/>
<accession>V9KN86</accession>
<keyword evidence="8" id="KW-0647">Proteasome</keyword>
<evidence type="ECO:0000256" key="5">
    <source>
        <dbReference type="ARBA" id="ARBA00054581"/>
    </source>
</evidence>
<keyword evidence="3" id="KW-0143">Chaperone</keyword>
<dbReference type="Proteomes" id="UP000314986">
    <property type="component" value="Unassembled WGS sequence"/>
</dbReference>
<feature type="domain" description="PDZ" evidence="7">
    <location>
        <begin position="105"/>
        <end position="181"/>
    </location>
</feature>
<gene>
    <name evidence="9" type="primary">psmd9</name>
</gene>
<reference evidence="10" key="2">
    <citation type="journal article" date="2007" name="PLoS Biol.">
        <title>Survey sequencing and comparative analysis of the elephant shark (Callorhinchus milii) genome.</title>
        <authorList>
            <person name="Venkatesh B."/>
            <person name="Kirkness E.F."/>
            <person name="Loh Y.H."/>
            <person name="Halpern A.L."/>
            <person name="Lee A.P."/>
            <person name="Johnson J."/>
            <person name="Dandona N."/>
            <person name="Viswanathan L.D."/>
            <person name="Tay A."/>
            <person name="Venter J.C."/>
            <person name="Strausberg R.L."/>
            <person name="Brenner S."/>
        </authorList>
    </citation>
    <scope>NUCLEOTIDE SEQUENCE [LARGE SCALE GENOMIC DNA]</scope>
</reference>